<dbReference type="GO" id="GO:0000723">
    <property type="term" value="P:telomere maintenance"/>
    <property type="evidence" value="ECO:0007669"/>
    <property type="project" value="InterPro"/>
</dbReference>
<evidence type="ECO:0000256" key="1">
    <source>
        <dbReference type="RuleBase" id="RU363044"/>
    </source>
</evidence>
<evidence type="ECO:0000313" key="4">
    <source>
        <dbReference type="Proteomes" id="UP000499080"/>
    </source>
</evidence>
<dbReference type="Pfam" id="PF05970">
    <property type="entry name" value="PIF1"/>
    <property type="match status" value="1"/>
</dbReference>
<dbReference type="GO" id="GO:0043139">
    <property type="term" value="F:5'-3' DNA helicase activity"/>
    <property type="evidence" value="ECO:0007669"/>
    <property type="project" value="UniProtKB-EC"/>
</dbReference>
<dbReference type="Proteomes" id="UP000499080">
    <property type="component" value="Unassembled WGS sequence"/>
</dbReference>
<feature type="domain" description="DNA helicase Pif1-like DEAD-box helicase" evidence="2">
    <location>
        <begin position="38"/>
        <end position="106"/>
    </location>
</feature>
<keyword evidence="1" id="KW-0234">DNA repair</keyword>
<keyword evidence="1" id="KW-0347">Helicase</keyword>
<reference evidence="3 4" key="1">
    <citation type="journal article" date="2019" name="Sci. Rep.">
        <title>Orb-weaving spider Araneus ventricosus genome elucidates the spidroin gene catalogue.</title>
        <authorList>
            <person name="Kono N."/>
            <person name="Nakamura H."/>
            <person name="Ohtoshi R."/>
            <person name="Moran D.A.P."/>
            <person name="Shinohara A."/>
            <person name="Yoshida Y."/>
            <person name="Fujiwara M."/>
            <person name="Mori M."/>
            <person name="Tomita M."/>
            <person name="Arakawa K."/>
        </authorList>
    </citation>
    <scope>NUCLEOTIDE SEQUENCE [LARGE SCALE GENOMIC DNA]</scope>
</reference>
<dbReference type="PANTHER" id="PTHR10492">
    <property type="match status" value="1"/>
</dbReference>
<keyword evidence="4" id="KW-1185">Reference proteome</keyword>
<dbReference type="GO" id="GO:0006310">
    <property type="term" value="P:DNA recombination"/>
    <property type="evidence" value="ECO:0007669"/>
    <property type="project" value="UniProtKB-KW"/>
</dbReference>
<dbReference type="GO" id="GO:0006281">
    <property type="term" value="P:DNA repair"/>
    <property type="evidence" value="ECO:0007669"/>
    <property type="project" value="UniProtKB-KW"/>
</dbReference>
<comment type="catalytic activity">
    <reaction evidence="1">
        <text>ATP + H2O = ADP + phosphate + H(+)</text>
        <dbReference type="Rhea" id="RHEA:13065"/>
        <dbReference type="ChEBI" id="CHEBI:15377"/>
        <dbReference type="ChEBI" id="CHEBI:15378"/>
        <dbReference type="ChEBI" id="CHEBI:30616"/>
        <dbReference type="ChEBI" id="CHEBI:43474"/>
        <dbReference type="ChEBI" id="CHEBI:456216"/>
        <dbReference type="EC" id="5.6.2.3"/>
    </reaction>
</comment>
<accession>A0A4Y2N7H9</accession>
<dbReference type="GO" id="GO:0005524">
    <property type="term" value="F:ATP binding"/>
    <property type="evidence" value="ECO:0007669"/>
    <property type="project" value="UniProtKB-KW"/>
</dbReference>
<dbReference type="PANTHER" id="PTHR10492:SF57">
    <property type="entry name" value="ATP-DEPENDENT DNA HELICASE"/>
    <property type="match status" value="1"/>
</dbReference>
<evidence type="ECO:0000259" key="2">
    <source>
        <dbReference type="Pfam" id="PF05970"/>
    </source>
</evidence>
<dbReference type="EC" id="5.6.2.3" evidence="1"/>
<comment type="caution">
    <text evidence="3">The sequence shown here is derived from an EMBL/GenBank/DDBJ whole genome shotgun (WGS) entry which is preliminary data.</text>
</comment>
<keyword evidence="1" id="KW-0227">DNA damage</keyword>
<evidence type="ECO:0000313" key="3">
    <source>
        <dbReference type="EMBL" id="GBN35335.1"/>
    </source>
</evidence>
<comment type="cofactor">
    <cofactor evidence="1">
        <name>Mg(2+)</name>
        <dbReference type="ChEBI" id="CHEBI:18420"/>
    </cofactor>
</comment>
<dbReference type="InterPro" id="IPR010285">
    <property type="entry name" value="DNA_helicase_pif1-like_DEAD"/>
</dbReference>
<dbReference type="OrthoDB" id="10050779at2759"/>
<keyword evidence="1" id="KW-0378">Hydrolase</keyword>
<comment type="similarity">
    <text evidence="1">Belongs to the helicase family.</text>
</comment>
<proteinExistence type="inferred from homology"/>
<dbReference type="Gene3D" id="3.40.50.300">
    <property type="entry name" value="P-loop containing nucleotide triphosphate hydrolases"/>
    <property type="match status" value="1"/>
</dbReference>
<gene>
    <name evidence="3" type="ORF">AVEN_228208_1</name>
</gene>
<name>A0A4Y2N7H9_ARAVE</name>
<protein>
    <recommendedName>
        <fullName evidence="1">ATP-dependent DNA helicase</fullName>
        <ecNumber evidence="1">5.6.2.3</ecNumber>
    </recommendedName>
</protein>
<dbReference type="InterPro" id="IPR027417">
    <property type="entry name" value="P-loop_NTPase"/>
</dbReference>
<keyword evidence="1" id="KW-0233">DNA recombination</keyword>
<dbReference type="GO" id="GO:0016887">
    <property type="term" value="F:ATP hydrolysis activity"/>
    <property type="evidence" value="ECO:0007669"/>
    <property type="project" value="RHEA"/>
</dbReference>
<dbReference type="EMBL" id="BGPR01008682">
    <property type="protein sequence ID" value="GBN35335.1"/>
    <property type="molecule type" value="Genomic_DNA"/>
</dbReference>
<keyword evidence="1" id="KW-0547">Nucleotide-binding</keyword>
<keyword evidence="1" id="KW-0067">ATP-binding</keyword>
<organism evidence="3 4">
    <name type="scientific">Araneus ventricosus</name>
    <name type="common">Orbweaver spider</name>
    <name type="synonym">Epeira ventricosa</name>
    <dbReference type="NCBI Taxonomy" id="182803"/>
    <lineage>
        <taxon>Eukaryota</taxon>
        <taxon>Metazoa</taxon>
        <taxon>Ecdysozoa</taxon>
        <taxon>Arthropoda</taxon>
        <taxon>Chelicerata</taxon>
        <taxon>Arachnida</taxon>
        <taxon>Araneae</taxon>
        <taxon>Araneomorphae</taxon>
        <taxon>Entelegynae</taxon>
        <taxon>Araneoidea</taxon>
        <taxon>Araneidae</taxon>
        <taxon>Araneus</taxon>
    </lineage>
</organism>
<sequence length="114" mass="12788">MTLTSIGLPEPATSHSYINIDFHNLETESKEDERLMAMLNPEQRTIFDGIMNAIRDVDEASTQTFPVNAFAGSGKIFLFNALIRSVREVGEIVVPIAWTGIAVVIFRRRQNSTF</sequence>
<dbReference type="AlphaFoldDB" id="A0A4Y2N7H9"/>